<dbReference type="EMBL" id="JAVREZ010000012">
    <property type="protein sequence ID" value="MDT0484440.1"/>
    <property type="molecule type" value="Genomic_DNA"/>
</dbReference>
<feature type="non-terminal residue" evidence="1">
    <location>
        <position position="76"/>
    </location>
</feature>
<proteinExistence type="predicted"/>
<gene>
    <name evidence="1" type="ORF">RNB18_30235</name>
</gene>
<keyword evidence="2" id="KW-1185">Reference proteome</keyword>
<dbReference type="Proteomes" id="UP001183824">
    <property type="component" value="Unassembled WGS sequence"/>
</dbReference>
<accession>A0ABU2VFT5</accession>
<evidence type="ECO:0000313" key="1">
    <source>
        <dbReference type="EMBL" id="MDT0484440.1"/>
    </source>
</evidence>
<evidence type="ECO:0000313" key="2">
    <source>
        <dbReference type="Proteomes" id="UP001183824"/>
    </source>
</evidence>
<sequence length="76" mass="8590">MTNPQFIPQPIPKLSTHTTQFSITQFCAGGTKPLRVFSVPEERRFMEMAGGQFHKPPLEAACFSRGDARNERSEYS</sequence>
<dbReference type="RefSeq" id="WP_311717301.1">
    <property type="nucleotide sequence ID" value="NZ_JAVREZ010000012.1"/>
</dbReference>
<reference evidence="2" key="1">
    <citation type="submission" date="2023-07" db="EMBL/GenBank/DDBJ databases">
        <title>30 novel species of actinomycetes from the DSMZ collection.</title>
        <authorList>
            <person name="Nouioui I."/>
        </authorList>
    </citation>
    <scope>NUCLEOTIDE SEQUENCE [LARGE SCALE GENOMIC DNA]</scope>
    <source>
        <strain evidence="2">DSM 41640</strain>
    </source>
</reference>
<name>A0ABU2VFT5_9ACTN</name>
<organism evidence="1 2">
    <name type="scientific">Streptomyces doebereineriae</name>
    <dbReference type="NCBI Taxonomy" id="3075528"/>
    <lineage>
        <taxon>Bacteria</taxon>
        <taxon>Bacillati</taxon>
        <taxon>Actinomycetota</taxon>
        <taxon>Actinomycetes</taxon>
        <taxon>Kitasatosporales</taxon>
        <taxon>Streptomycetaceae</taxon>
        <taxon>Streptomyces</taxon>
    </lineage>
</organism>
<protein>
    <submittedName>
        <fullName evidence="1">Uncharacterized protein</fullName>
    </submittedName>
</protein>
<comment type="caution">
    <text evidence="1">The sequence shown here is derived from an EMBL/GenBank/DDBJ whole genome shotgun (WGS) entry which is preliminary data.</text>
</comment>